<dbReference type="WBParaSite" id="PSU_v2.g20143.t1">
    <property type="protein sequence ID" value="PSU_v2.g20143.t1"/>
    <property type="gene ID" value="PSU_v2.g20143"/>
</dbReference>
<proteinExistence type="predicted"/>
<accession>A0A914YMI7</accession>
<organism evidence="2 3">
    <name type="scientific">Panagrolaimus superbus</name>
    <dbReference type="NCBI Taxonomy" id="310955"/>
    <lineage>
        <taxon>Eukaryota</taxon>
        <taxon>Metazoa</taxon>
        <taxon>Ecdysozoa</taxon>
        <taxon>Nematoda</taxon>
        <taxon>Chromadorea</taxon>
        <taxon>Rhabditida</taxon>
        <taxon>Tylenchina</taxon>
        <taxon>Panagrolaimomorpha</taxon>
        <taxon>Panagrolaimoidea</taxon>
        <taxon>Panagrolaimidae</taxon>
        <taxon>Panagrolaimus</taxon>
    </lineage>
</organism>
<keyword evidence="2" id="KW-1185">Reference proteome</keyword>
<sequence length="150" mass="17040">MRTELQSAIVEEIQKITEKDSGHLFEIQSLEILPDDHRFLTVLDYLERIMKERDDYANGILEMAQNNNRSDLDEYENVSNGTTTSSSSTNGDCPSTTATTTTTTLINGNGKMYKEVQYITRSPSPSTQERHGNIEVAELKAQVRRLKYDM</sequence>
<dbReference type="Proteomes" id="UP000887577">
    <property type="component" value="Unplaced"/>
</dbReference>
<protein>
    <submittedName>
        <fullName evidence="3">Uncharacterized protein</fullName>
    </submittedName>
</protein>
<evidence type="ECO:0000313" key="2">
    <source>
        <dbReference type="Proteomes" id="UP000887577"/>
    </source>
</evidence>
<feature type="region of interest" description="Disordered" evidence="1">
    <location>
        <begin position="66"/>
        <end position="104"/>
    </location>
</feature>
<name>A0A914YMI7_9BILA</name>
<evidence type="ECO:0000256" key="1">
    <source>
        <dbReference type="SAM" id="MobiDB-lite"/>
    </source>
</evidence>
<reference evidence="3" key="1">
    <citation type="submission" date="2022-11" db="UniProtKB">
        <authorList>
            <consortium name="WormBaseParasite"/>
        </authorList>
    </citation>
    <scope>IDENTIFICATION</scope>
</reference>
<evidence type="ECO:0000313" key="3">
    <source>
        <dbReference type="WBParaSite" id="PSU_v2.g20143.t1"/>
    </source>
</evidence>
<feature type="compositionally biased region" description="Low complexity" evidence="1">
    <location>
        <begin position="79"/>
        <end position="104"/>
    </location>
</feature>
<dbReference type="AlphaFoldDB" id="A0A914YMI7"/>